<dbReference type="PANTHER" id="PTHR37313">
    <property type="entry name" value="UPF0749 PROTEIN RV1825"/>
    <property type="match status" value="1"/>
</dbReference>
<dbReference type="AlphaFoldDB" id="A0A7I7LFY9"/>
<evidence type="ECO:0000256" key="2">
    <source>
        <dbReference type="SAM" id="MobiDB-lite"/>
    </source>
</evidence>
<comment type="similarity">
    <text evidence="1">Belongs to the UPF0749 family.</text>
</comment>
<dbReference type="GO" id="GO:0005886">
    <property type="term" value="C:plasma membrane"/>
    <property type="evidence" value="ECO:0007669"/>
    <property type="project" value="TreeGrafter"/>
</dbReference>
<protein>
    <submittedName>
        <fullName evidence="4">UPF0749 protein</fullName>
    </submittedName>
</protein>
<feature type="compositionally biased region" description="Basic residues" evidence="2">
    <location>
        <begin position="25"/>
        <end position="41"/>
    </location>
</feature>
<feature type="compositionally biased region" description="Basic and acidic residues" evidence="2">
    <location>
        <begin position="42"/>
        <end position="59"/>
    </location>
</feature>
<evidence type="ECO:0000256" key="3">
    <source>
        <dbReference type="SAM" id="Phobius"/>
    </source>
</evidence>
<keyword evidence="3" id="KW-0472">Membrane</keyword>
<dbReference type="PANTHER" id="PTHR37313:SF2">
    <property type="entry name" value="UPF0749 PROTEIN YLXX"/>
    <property type="match status" value="1"/>
</dbReference>
<dbReference type="InterPro" id="IPR010273">
    <property type="entry name" value="DUF881"/>
</dbReference>
<feature type="region of interest" description="Disordered" evidence="2">
    <location>
        <begin position="1"/>
        <end position="65"/>
    </location>
</feature>
<evidence type="ECO:0000256" key="1">
    <source>
        <dbReference type="ARBA" id="ARBA00009108"/>
    </source>
</evidence>
<dbReference type="Pfam" id="PF05949">
    <property type="entry name" value="DUF881"/>
    <property type="match status" value="1"/>
</dbReference>
<sequence length="313" mass="33233">MSQDRCAAGGEESRDENRGTATQHGHSKTNPKSHATAKHGRHEMPADRSRPDRGPRETQDSTGARRGRSRLLFGALAILLCLVLGVAIVTQVRQTESGDSLETARPADLLVLLDSLRQREGTLNAEVTDLQNTLNALEASGNNDQTAIESAQARLAALSILVGAVGATGPGVTVRIDDPGPGVAPEAMLDVINELRAAGAEAIQVSDAQQSVRVGVDTWVVGAPGALTIDNKNLSPPYSILAIGDPPTLAAAMNIPGAAEDSIKRVGGRMSVQQSDRVDVTARDASSQDARETWFMHQVRNAREIGVRWWSCF</sequence>
<dbReference type="Gene3D" id="3.30.70.1880">
    <property type="entry name" value="Protein of unknown function DUF881"/>
    <property type="match status" value="1"/>
</dbReference>
<dbReference type="RefSeq" id="WP_407663640.1">
    <property type="nucleotide sequence ID" value="NZ_AP022572.1"/>
</dbReference>
<keyword evidence="3" id="KW-1133">Transmembrane helix</keyword>
<evidence type="ECO:0000313" key="5">
    <source>
        <dbReference type="Proteomes" id="UP000467164"/>
    </source>
</evidence>
<proteinExistence type="inferred from homology"/>
<keyword evidence="3" id="KW-0812">Transmembrane</keyword>
<dbReference type="Proteomes" id="UP000467164">
    <property type="component" value="Chromosome"/>
</dbReference>
<feature type="transmembrane region" description="Helical" evidence="3">
    <location>
        <begin position="71"/>
        <end position="90"/>
    </location>
</feature>
<accession>A0A7I7LFY9</accession>
<evidence type="ECO:0000313" key="4">
    <source>
        <dbReference type="EMBL" id="BBX58684.1"/>
    </source>
</evidence>
<gene>
    <name evidence="4" type="ORF">MSHO_40290</name>
</gene>
<reference evidence="4 5" key="1">
    <citation type="journal article" date="2019" name="Emerg. Microbes Infect.">
        <title>Comprehensive subspecies identification of 175 nontuberculous mycobacteria species based on 7547 genomic profiles.</title>
        <authorList>
            <person name="Matsumoto Y."/>
            <person name="Kinjo T."/>
            <person name="Motooka D."/>
            <person name="Nabeya D."/>
            <person name="Jung N."/>
            <person name="Uechi K."/>
            <person name="Horii T."/>
            <person name="Iida T."/>
            <person name="Fujita J."/>
            <person name="Nakamura S."/>
        </authorList>
    </citation>
    <scope>NUCLEOTIDE SEQUENCE [LARGE SCALE GENOMIC DNA]</scope>
    <source>
        <strain evidence="4 5">JCM 12657</strain>
    </source>
</reference>
<organism evidence="4 5">
    <name type="scientific">Mycobacterium shottsii</name>
    <dbReference type="NCBI Taxonomy" id="133549"/>
    <lineage>
        <taxon>Bacteria</taxon>
        <taxon>Bacillati</taxon>
        <taxon>Actinomycetota</taxon>
        <taxon>Actinomycetes</taxon>
        <taxon>Mycobacteriales</taxon>
        <taxon>Mycobacteriaceae</taxon>
        <taxon>Mycobacterium</taxon>
        <taxon>Mycobacterium ulcerans group</taxon>
    </lineage>
</organism>
<keyword evidence="5" id="KW-1185">Reference proteome</keyword>
<name>A0A7I7LFY9_9MYCO</name>
<dbReference type="EMBL" id="AP022572">
    <property type="protein sequence ID" value="BBX58684.1"/>
    <property type="molecule type" value="Genomic_DNA"/>
</dbReference>
<dbReference type="KEGG" id="msho:MSHO_40290"/>